<dbReference type="EMBL" id="OOIL02002359">
    <property type="protein sequence ID" value="VFQ82611.1"/>
    <property type="molecule type" value="Genomic_DNA"/>
</dbReference>
<gene>
    <name evidence="1" type="ORF">CCAM_LOCUS24387</name>
</gene>
<evidence type="ECO:0000313" key="2">
    <source>
        <dbReference type="Proteomes" id="UP000595140"/>
    </source>
</evidence>
<dbReference type="Proteomes" id="UP000595140">
    <property type="component" value="Unassembled WGS sequence"/>
</dbReference>
<dbReference type="AlphaFoldDB" id="A0A484M1E2"/>
<evidence type="ECO:0000313" key="1">
    <source>
        <dbReference type="EMBL" id="VFQ82611.1"/>
    </source>
</evidence>
<keyword evidence="2" id="KW-1185">Reference proteome</keyword>
<name>A0A484M1E2_9ASTE</name>
<accession>A0A484M1E2</accession>
<sequence length="203" mass="23100">MEGFRLLYREEHGKEMITQVGSYGFMSSQKRDREATHAILAERDPEFNAESFVGSWPPSRMKSPYLPSPWNEISPAASGYFCKTPNLKFPWVNESSKPHEDVLPNELFALLRGNVGQRFGFDPFGEVIDGYDYKFLPSLGNWECSNDIHPESSERDDIRYGVIEGRRSAGILVKHLACSTFVNIPLTVLDNRRPVIPQQDDSL</sequence>
<reference evidence="1 2" key="1">
    <citation type="submission" date="2018-04" db="EMBL/GenBank/DDBJ databases">
        <authorList>
            <person name="Vogel A."/>
        </authorList>
    </citation>
    <scope>NUCLEOTIDE SEQUENCE [LARGE SCALE GENOMIC DNA]</scope>
</reference>
<proteinExistence type="predicted"/>
<organism evidence="1 2">
    <name type="scientific">Cuscuta campestris</name>
    <dbReference type="NCBI Taxonomy" id="132261"/>
    <lineage>
        <taxon>Eukaryota</taxon>
        <taxon>Viridiplantae</taxon>
        <taxon>Streptophyta</taxon>
        <taxon>Embryophyta</taxon>
        <taxon>Tracheophyta</taxon>
        <taxon>Spermatophyta</taxon>
        <taxon>Magnoliopsida</taxon>
        <taxon>eudicotyledons</taxon>
        <taxon>Gunneridae</taxon>
        <taxon>Pentapetalae</taxon>
        <taxon>asterids</taxon>
        <taxon>lamiids</taxon>
        <taxon>Solanales</taxon>
        <taxon>Convolvulaceae</taxon>
        <taxon>Cuscuteae</taxon>
        <taxon>Cuscuta</taxon>
        <taxon>Cuscuta subgen. Grammica</taxon>
        <taxon>Cuscuta sect. Cleistogrammica</taxon>
    </lineage>
</organism>
<protein>
    <submittedName>
        <fullName evidence="1">Uncharacterized protein</fullName>
    </submittedName>
</protein>